<evidence type="ECO:0000256" key="7">
    <source>
        <dbReference type="PIRSR" id="PIRSR600821-52"/>
    </source>
</evidence>
<feature type="active site" description="Proton acceptor; specific for L-alanine" evidence="5">
    <location>
        <position position="275"/>
    </location>
</feature>
<evidence type="ECO:0000256" key="5">
    <source>
        <dbReference type="HAMAP-Rule" id="MF_01201"/>
    </source>
</evidence>
<dbReference type="FunFam" id="3.20.20.10:FF:000002">
    <property type="entry name" value="Alanine racemase"/>
    <property type="match status" value="1"/>
</dbReference>
<evidence type="ECO:0000256" key="6">
    <source>
        <dbReference type="PIRSR" id="PIRSR600821-50"/>
    </source>
</evidence>
<dbReference type="GO" id="GO:0005829">
    <property type="term" value="C:cytosol"/>
    <property type="evidence" value="ECO:0007669"/>
    <property type="project" value="TreeGrafter"/>
</dbReference>
<keyword evidence="4 5" id="KW-0413">Isomerase</keyword>
<evidence type="ECO:0000313" key="10">
    <source>
        <dbReference type="Proteomes" id="UP000183988"/>
    </source>
</evidence>
<dbReference type="CDD" id="cd00430">
    <property type="entry name" value="PLPDE_III_AR"/>
    <property type="match status" value="1"/>
</dbReference>
<dbReference type="GO" id="GO:0009252">
    <property type="term" value="P:peptidoglycan biosynthetic process"/>
    <property type="evidence" value="ECO:0007669"/>
    <property type="project" value="TreeGrafter"/>
</dbReference>
<dbReference type="InterPro" id="IPR001608">
    <property type="entry name" value="Ala_racemase_N"/>
</dbReference>
<sequence>MKKGNGDMLVDFYRPTWVEVNLDAVEYNITQIQKILPSTSNIMAVVKANGYGHGSIRIAKKALQAGAKALAVALLEEAIELRDAGIDVPILVLGWVDSTFAHLAAQHHVTLTVFQQSWLKKIDDSALKSKLNIHLKLDTGMGRIGVRSEEELKSILQELNRKKNIYLTGAYTHFATADADTMDYYDYQNSRFNEYLGIINDQLEEPIMIHAGNSAASIRFPKKMHNYIRFGISMYGLYPSLTVKEENHLSLKSSFSLHSRLIHVKKVEPNASISYGNTYFTSDTEWIGTVPIGYGDGWSRKLQGASVLVDGKRMPIIGRICMDQLMIRLDKEYDIGTKVTLIGEQNGEIIEVDEIADYLETINYEIPCMINERVPRVYYENNRVVELDES</sequence>
<feature type="binding site" evidence="5 7">
    <location>
        <position position="143"/>
    </location>
    <ligand>
        <name>substrate</name>
    </ligand>
</feature>
<dbReference type="InterPro" id="IPR029066">
    <property type="entry name" value="PLP-binding_barrel"/>
</dbReference>
<dbReference type="SUPFAM" id="SSF50621">
    <property type="entry name" value="Alanine racemase C-terminal domain-like"/>
    <property type="match status" value="1"/>
</dbReference>
<feature type="active site" description="Proton acceptor; specific for D-alanine" evidence="5">
    <location>
        <position position="47"/>
    </location>
</feature>
<reference evidence="9 10" key="1">
    <citation type="submission" date="2016-11" db="EMBL/GenBank/DDBJ databases">
        <authorList>
            <person name="Jaros S."/>
            <person name="Januszkiewicz K."/>
            <person name="Wedrychowicz H."/>
        </authorList>
    </citation>
    <scope>NUCLEOTIDE SEQUENCE [LARGE SCALE GENOMIC DNA]</scope>
    <source>
        <strain evidence="9 10">IBRC-M 10683</strain>
    </source>
</reference>
<dbReference type="SMART" id="SM01005">
    <property type="entry name" value="Ala_racemase_C"/>
    <property type="match status" value="1"/>
</dbReference>
<dbReference type="InterPro" id="IPR020622">
    <property type="entry name" value="Ala_racemase_pyridoxalP-BS"/>
</dbReference>
<dbReference type="InterPro" id="IPR011079">
    <property type="entry name" value="Ala_racemase_C"/>
</dbReference>
<dbReference type="Pfam" id="PF01168">
    <property type="entry name" value="Ala_racemase_N"/>
    <property type="match status" value="1"/>
</dbReference>
<dbReference type="Gene3D" id="3.20.20.10">
    <property type="entry name" value="Alanine racemase"/>
    <property type="match status" value="1"/>
</dbReference>
<name>A0A1M5IVK5_9BACI</name>
<dbReference type="RefSeq" id="WP_327196144.1">
    <property type="nucleotide sequence ID" value="NZ_FQVW01000026.1"/>
</dbReference>
<comment type="function">
    <text evidence="5">Catalyzes the interconversion of L-alanine and D-alanine. May also act on other amino acids.</text>
</comment>
<dbReference type="PROSITE" id="PS00395">
    <property type="entry name" value="ALANINE_RACEMASE"/>
    <property type="match status" value="1"/>
</dbReference>
<dbReference type="AlphaFoldDB" id="A0A1M5IVK5"/>
<feature type="modified residue" description="N6-(pyridoxal phosphate)lysine" evidence="5 6">
    <location>
        <position position="47"/>
    </location>
</feature>
<feature type="domain" description="Alanine racemase C-terminal" evidence="8">
    <location>
        <begin position="254"/>
        <end position="379"/>
    </location>
</feature>
<evidence type="ECO:0000313" key="9">
    <source>
        <dbReference type="EMBL" id="SHG32069.1"/>
    </source>
</evidence>
<dbReference type="UniPathway" id="UPA00042">
    <property type="reaction ID" value="UER00497"/>
</dbReference>
<gene>
    <name evidence="9" type="ORF">SAMN05216225_102620</name>
</gene>
<dbReference type="InterPro" id="IPR000821">
    <property type="entry name" value="Ala_racemase"/>
</dbReference>
<dbReference type="GO" id="GO:0008784">
    <property type="term" value="F:alanine racemase activity"/>
    <property type="evidence" value="ECO:0007669"/>
    <property type="project" value="UniProtKB-UniRule"/>
</dbReference>
<dbReference type="EC" id="5.1.1.1" evidence="5"/>
<dbReference type="SUPFAM" id="SSF51419">
    <property type="entry name" value="PLP-binding barrel"/>
    <property type="match status" value="1"/>
</dbReference>
<dbReference type="InterPro" id="IPR009006">
    <property type="entry name" value="Ala_racemase/Decarboxylase_C"/>
</dbReference>
<comment type="cofactor">
    <cofactor evidence="2 5 6">
        <name>pyridoxal 5'-phosphate</name>
        <dbReference type="ChEBI" id="CHEBI:597326"/>
    </cofactor>
</comment>
<evidence type="ECO:0000259" key="8">
    <source>
        <dbReference type="SMART" id="SM01005"/>
    </source>
</evidence>
<dbReference type="FunFam" id="2.40.37.10:FF:000006">
    <property type="entry name" value="Alanine racemase"/>
    <property type="match status" value="1"/>
</dbReference>
<protein>
    <recommendedName>
        <fullName evidence="5">Alanine racemase</fullName>
        <ecNumber evidence="5">5.1.1.1</ecNumber>
    </recommendedName>
</protein>
<dbReference type="PANTHER" id="PTHR30511:SF0">
    <property type="entry name" value="ALANINE RACEMASE, CATABOLIC-RELATED"/>
    <property type="match status" value="1"/>
</dbReference>
<dbReference type="Proteomes" id="UP000183988">
    <property type="component" value="Unassembled WGS sequence"/>
</dbReference>
<feature type="binding site" evidence="5 7">
    <location>
        <position position="322"/>
    </location>
    <ligand>
        <name>substrate</name>
    </ligand>
</feature>
<dbReference type="HAMAP" id="MF_01201">
    <property type="entry name" value="Ala_racemase"/>
    <property type="match status" value="1"/>
</dbReference>
<keyword evidence="3 5" id="KW-0663">Pyridoxal phosphate</keyword>
<comment type="pathway">
    <text evidence="5">Amino-acid biosynthesis; D-alanine biosynthesis; D-alanine from L-alanine: step 1/1.</text>
</comment>
<comment type="catalytic activity">
    <reaction evidence="1 5">
        <text>L-alanine = D-alanine</text>
        <dbReference type="Rhea" id="RHEA:20249"/>
        <dbReference type="ChEBI" id="CHEBI:57416"/>
        <dbReference type="ChEBI" id="CHEBI:57972"/>
        <dbReference type="EC" id="5.1.1.1"/>
    </reaction>
</comment>
<dbReference type="STRING" id="930117.SAMN05216225_102620"/>
<dbReference type="Pfam" id="PF00842">
    <property type="entry name" value="Ala_racemase_C"/>
    <property type="match status" value="1"/>
</dbReference>
<dbReference type="Gene3D" id="2.40.37.10">
    <property type="entry name" value="Lyase, Ornithine Decarboxylase, Chain A, domain 1"/>
    <property type="match status" value="1"/>
</dbReference>
<organism evidence="9 10">
    <name type="scientific">Ornithinibacillus halophilus</name>
    <dbReference type="NCBI Taxonomy" id="930117"/>
    <lineage>
        <taxon>Bacteria</taxon>
        <taxon>Bacillati</taxon>
        <taxon>Bacillota</taxon>
        <taxon>Bacilli</taxon>
        <taxon>Bacillales</taxon>
        <taxon>Bacillaceae</taxon>
        <taxon>Ornithinibacillus</taxon>
    </lineage>
</organism>
<evidence type="ECO:0000256" key="2">
    <source>
        <dbReference type="ARBA" id="ARBA00001933"/>
    </source>
</evidence>
<evidence type="ECO:0000256" key="1">
    <source>
        <dbReference type="ARBA" id="ARBA00000316"/>
    </source>
</evidence>
<dbReference type="GO" id="GO:0030170">
    <property type="term" value="F:pyridoxal phosphate binding"/>
    <property type="evidence" value="ECO:0007669"/>
    <property type="project" value="UniProtKB-UniRule"/>
</dbReference>
<keyword evidence="10" id="KW-1185">Reference proteome</keyword>
<dbReference type="NCBIfam" id="TIGR00492">
    <property type="entry name" value="alr"/>
    <property type="match status" value="1"/>
</dbReference>
<dbReference type="EMBL" id="FQVW01000026">
    <property type="protein sequence ID" value="SHG32069.1"/>
    <property type="molecule type" value="Genomic_DNA"/>
</dbReference>
<dbReference type="PRINTS" id="PR00992">
    <property type="entry name" value="ALARACEMASE"/>
</dbReference>
<accession>A0A1M5IVK5</accession>
<evidence type="ECO:0000256" key="3">
    <source>
        <dbReference type="ARBA" id="ARBA00022898"/>
    </source>
</evidence>
<proteinExistence type="inferred from homology"/>
<dbReference type="GO" id="GO:0030632">
    <property type="term" value="P:D-alanine biosynthetic process"/>
    <property type="evidence" value="ECO:0007669"/>
    <property type="project" value="UniProtKB-UniRule"/>
</dbReference>
<dbReference type="PANTHER" id="PTHR30511">
    <property type="entry name" value="ALANINE RACEMASE"/>
    <property type="match status" value="1"/>
</dbReference>
<evidence type="ECO:0000256" key="4">
    <source>
        <dbReference type="ARBA" id="ARBA00023235"/>
    </source>
</evidence>
<comment type="similarity">
    <text evidence="5">Belongs to the alanine racemase family.</text>
</comment>